<reference evidence="1" key="1">
    <citation type="submission" date="2019-08" db="EMBL/GenBank/DDBJ databases">
        <authorList>
            <person name="Kucharzyk K."/>
            <person name="Murdoch R.W."/>
            <person name="Higgins S."/>
            <person name="Loffler F."/>
        </authorList>
    </citation>
    <scope>NUCLEOTIDE SEQUENCE</scope>
</reference>
<dbReference type="AlphaFoldDB" id="A0A645BRD9"/>
<sequence length="129" mass="13753">MLVELNLAELYAAAGDKSAALREARAAWLGYGTVPAVQGCYGPRLAEAGNDVDALKQLGPLVAAKYGDSRIFPAWVTVLEKLIAGSYQAGRYEECVGYCAQLRRAAPDNATARDYEARAQAAMARGKGR</sequence>
<name>A0A645BRD9_9ZZZZ</name>
<evidence type="ECO:0000313" key="1">
    <source>
        <dbReference type="EMBL" id="MPM67926.1"/>
    </source>
</evidence>
<comment type="caution">
    <text evidence="1">The sequence shown here is derived from an EMBL/GenBank/DDBJ whole genome shotgun (WGS) entry which is preliminary data.</text>
</comment>
<protein>
    <submittedName>
        <fullName evidence="1">Uncharacterized protein</fullName>
    </submittedName>
</protein>
<dbReference type="InterPro" id="IPR011990">
    <property type="entry name" value="TPR-like_helical_dom_sf"/>
</dbReference>
<dbReference type="EMBL" id="VSSQ01021964">
    <property type="protein sequence ID" value="MPM67926.1"/>
    <property type="molecule type" value="Genomic_DNA"/>
</dbReference>
<accession>A0A645BRD9</accession>
<dbReference type="Gene3D" id="1.25.40.10">
    <property type="entry name" value="Tetratricopeptide repeat domain"/>
    <property type="match status" value="1"/>
</dbReference>
<organism evidence="1">
    <name type="scientific">bioreactor metagenome</name>
    <dbReference type="NCBI Taxonomy" id="1076179"/>
    <lineage>
        <taxon>unclassified sequences</taxon>
        <taxon>metagenomes</taxon>
        <taxon>ecological metagenomes</taxon>
    </lineage>
</organism>
<gene>
    <name evidence="1" type="ORF">SDC9_114851</name>
</gene>
<proteinExistence type="predicted"/>